<proteinExistence type="inferred from homology"/>
<protein>
    <submittedName>
        <fullName evidence="3">Efflux RND transporter periplasmic adaptor subunit</fullName>
    </submittedName>
</protein>
<dbReference type="RefSeq" id="WP_265046791.1">
    <property type="nucleotide sequence ID" value="NZ_CP100390.1"/>
</dbReference>
<evidence type="ECO:0000313" key="4">
    <source>
        <dbReference type="Proteomes" id="UP001163739"/>
    </source>
</evidence>
<dbReference type="Gene3D" id="2.40.50.100">
    <property type="match status" value="1"/>
</dbReference>
<dbReference type="Gene3D" id="2.40.30.170">
    <property type="match status" value="1"/>
</dbReference>
<sequence>MNRSIIIAIVLTVVSVGWVLSGSSATTEPDLAATTGQASPEKFKVKVKTIVAETVTNSLYLQGQIEAAREIEIRAEVQGVVTQLGRDKGSRLKKGERIVELDVSDRLAQLKKAKAELEVKKSERNAGAQLQKKNMLSINQQQKNVANVLAAEAAVKEIEVEIDKTSVKAPFDTVLNDRYVEVGDYVSPGDSLAYLVDDSTILITADVPQQYIADIIIGQTVNATLLDGRMLEGTVSFISSSADANTRTFRVEAKAENVTNILRFGQSARVTVETGEQKAHKLTGSLLDLNSDGLLQVKGVDTQHRVITQTVDIIRSERDGIWLQGLPETFKIITAGQGFVTEGDEVEPIEDTPDSVTL</sequence>
<organism evidence="3 4">
    <name type="scientific">Alkalimarinus alittae</name>
    <dbReference type="NCBI Taxonomy" id="2961619"/>
    <lineage>
        <taxon>Bacteria</taxon>
        <taxon>Pseudomonadati</taxon>
        <taxon>Pseudomonadota</taxon>
        <taxon>Gammaproteobacteria</taxon>
        <taxon>Alteromonadales</taxon>
        <taxon>Alteromonadaceae</taxon>
        <taxon>Alkalimarinus</taxon>
    </lineage>
</organism>
<dbReference type="EMBL" id="CP100390">
    <property type="protein sequence ID" value="UZE95302.1"/>
    <property type="molecule type" value="Genomic_DNA"/>
</dbReference>
<dbReference type="Pfam" id="PF25954">
    <property type="entry name" value="Beta-barrel_RND_2"/>
    <property type="match status" value="1"/>
</dbReference>
<dbReference type="SUPFAM" id="SSF111369">
    <property type="entry name" value="HlyD-like secretion proteins"/>
    <property type="match status" value="1"/>
</dbReference>
<feature type="domain" description="CusB-like beta-barrel" evidence="2">
    <location>
        <begin position="203"/>
        <end position="274"/>
    </location>
</feature>
<evidence type="ECO:0000259" key="2">
    <source>
        <dbReference type="Pfam" id="PF25954"/>
    </source>
</evidence>
<keyword evidence="4" id="KW-1185">Reference proteome</keyword>
<evidence type="ECO:0000256" key="1">
    <source>
        <dbReference type="ARBA" id="ARBA00009477"/>
    </source>
</evidence>
<dbReference type="PANTHER" id="PTHR30469">
    <property type="entry name" value="MULTIDRUG RESISTANCE PROTEIN MDTA"/>
    <property type="match status" value="1"/>
</dbReference>
<dbReference type="Proteomes" id="UP001163739">
    <property type="component" value="Chromosome"/>
</dbReference>
<name>A0ABY6MZW3_9ALTE</name>
<gene>
    <name evidence="3" type="ORF">NKI27_14700</name>
</gene>
<dbReference type="InterPro" id="IPR058792">
    <property type="entry name" value="Beta-barrel_RND_2"/>
</dbReference>
<dbReference type="NCBIfam" id="TIGR01730">
    <property type="entry name" value="RND_mfp"/>
    <property type="match status" value="1"/>
</dbReference>
<comment type="similarity">
    <text evidence="1">Belongs to the membrane fusion protein (MFP) (TC 8.A.1) family.</text>
</comment>
<evidence type="ECO:0000313" key="3">
    <source>
        <dbReference type="EMBL" id="UZE95302.1"/>
    </source>
</evidence>
<reference evidence="3" key="1">
    <citation type="submission" date="2022-06" db="EMBL/GenBank/DDBJ databases">
        <title>Alkalimarinus sp. nov., isolated from gut of a Alitta virens.</title>
        <authorList>
            <person name="Yang A.I."/>
            <person name="Shin N.-R."/>
        </authorList>
    </citation>
    <scope>NUCLEOTIDE SEQUENCE</scope>
    <source>
        <strain evidence="3">A2M4</strain>
    </source>
</reference>
<dbReference type="PANTHER" id="PTHR30469:SF29">
    <property type="entry name" value="BLR2860 PROTEIN"/>
    <property type="match status" value="1"/>
</dbReference>
<dbReference type="InterPro" id="IPR006143">
    <property type="entry name" value="RND_pump_MFP"/>
</dbReference>
<accession>A0ABY6MZW3</accession>